<sequence length="354" mass="41072">MEIIFKWLGCGMKLRSDDPTSMKDFVLGIQHRVNEIKTSPSGTQDENSKINSKRMEFMLDTICDIKNNKKRTKGDPAHHTRLKKWLQKLRADEILLRGLKWQKLLDPNKKGQWWLSGDLANTSENVEFVATTFSTEALETQKLVQLASSQRMNTDLRRAIFCIIMSGEDYLDAFEKLLRLDISGKQDREIMRVLVHCCLQEKMFNKYYTVLASKLCSHDKNHKFSLQYCLWDHFKELDSMELIRSMNLARFTAEMLANFSLSLAVLKSVDFADPVQLTPKRVMHFRMLFEFVFNMEDSLVWNVFTRIASLPELEILSTSILYFVKQYVVAPNKGFIGKFKIVKKALDNAAGVLK</sequence>
<comment type="caution">
    <text evidence="5">The sequence shown here is derived from an EMBL/GenBank/DDBJ whole genome shotgun (WGS) entry which is preliminary data.</text>
</comment>
<evidence type="ECO:0000313" key="5">
    <source>
        <dbReference type="EMBL" id="KAF3323522.1"/>
    </source>
</evidence>
<dbReference type="InterPro" id="IPR003891">
    <property type="entry name" value="Initiation_fac_eIF4g_MI"/>
</dbReference>
<dbReference type="PROSITE" id="PS51366">
    <property type="entry name" value="MI"/>
    <property type="match status" value="1"/>
</dbReference>
<feature type="domain" description="MI" evidence="4">
    <location>
        <begin position="155"/>
        <end position="271"/>
    </location>
</feature>
<dbReference type="SMART" id="SM00544">
    <property type="entry name" value="MA3"/>
    <property type="match status" value="1"/>
</dbReference>
<evidence type="ECO:0000256" key="1">
    <source>
        <dbReference type="ARBA" id="ARBA00004123"/>
    </source>
</evidence>
<dbReference type="PANTHER" id="PTHR18034">
    <property type="entry name" value="CELL CYCLE CONTROL PROTEIN CWF22-RELATED"/>
    <property type="match status" value="1"/>
</dbReference>
<evidence type="ECO:0000259" key="4">
    <source>
        <dbReference type="PROSITE" id="PS51366"/>
    </source>
</evidence>
<keyword evidence="6" id="KW-1185">Reference proteome</keyword>
<dbReference type="Proteomes" id="UP000623129">
    <property type="component" value="Unassembled WGS sequence"/>
</dbReference>
<dbReference type="GO" id="GO:0003723">
    <property type="term" value="F:RNA binding"/>
    <property type="evidence" value="ECO:0007669"/>
    <property type="project" value="TreeGrafter"/>
</dbReference>
<accession>A0A833QR29</accession>
<dbReference type="InterPro" id="IPR050781">
    <property type="entry name" value="CWC22_splicing_factor"/>
</dbReference>
<proteinExistence type="predicted"/>
<dbReference type="Pfam" id="PF02847">
    <property type="entry name" value="MA3"/>
    <property type="match status" value="1"/>
</dbReference>
<dbReference type="Gene3D" id="1.25.40.180">
    <property type="match status" value="1"/>
</dbReference>
<reference evidence="5" key="1">
    <citation type="submission" date="2020-01" db="EMBL/GenBank/DDBJ databases">
        <title>Genome sequence of Kobresia littledalei, the first chromosome-level genome in the family Cyperaceae.</title>
        <authorList>
            <person name="Qu G."/>
        </authorList>
    </citation>
    <scope>NUCLEOTIDE SEQUENCE</scope>
    <source>
        <strain evidence="5">C.B.Clarke</strain>
        <tissue evidence="5">Leaf</tissue>
    </source>
</reference>
<gene>
    <name evidence="5" type="ORF">FCM35_KLT12253</name>
</gene>
<dbReference type="OrthoDB" id="10260961at2759"/>
<protein>
    <submittedName>
        <fullName evidence="5">Nucleolar MIF4G domain-containing protein 1-like isoform X1</fullName>
    </submittedName>
</protein>
<organism evidence="5 6">
    <name type="scientific">Carex littledalei</name>
    <dbReference type="NCBI Taxonomy" id="544730"/>
    <lineage>
        <taxon>Eukaryota</taxon>
        <taxon>Viridiplantae</taxon>
        <taxon>Streptophyta</taxon>
        <taxon>Embryophyta</taxon>
        <taxon>Tracheophyta</taxon>
        <taxon>Spermatophyta</taxon>
        <taxon>Magnoliopsida</taxon>
        <taxon>Liliopsida</taxon>
        <taxon>Poales</taxon>
        <taxon>Cyperaceae</taxon>
        <taxon>Cyperoideae</taxon>
        <taxon>Cariceae</taxon>
        <taxon>Carex</taxon>
        <taxon>Carex subgen. Euthyceras</taxon>
    </lineage>
</organism>
<evidence type="ECO:0000256" key="3">
    <source>
        <dbReference type="ARBA" id="ARBA00023242"/>
    </source>
</evidence>
<evidence type="ECO:0000256" key="2">
    <source>
        <dbReference type="ARBA" id="ARBA00022845"/>
    </source>
</evidence>
<dbReference type="GO" id="GO:0005730">
    <property type="term" value="C:nucleolus"/>
    <property type="evidence" value="ECO:0007669"/>
    <property type="project" value="TreeGrafter"/>
</dbReference>
<dbReference type="PANTHER" id="PTHR18034:SF4">
    <property type="entry name" value="NUCLEOLAR MIF4G DOMAIN-CONTAINING PROTEIN 1"/>
    <property type="match status" value="1"/>
</dbReference>
<comment type="subcellular location">
    <subcellularLocation>
        <location evidence="1">Nucleus</location>
    </subcellularLocation>
</comment>
<name>A0A833QR29_9POAL</name>
<dbReference type="EMBL" id="SWLB01000023">
    <property type="protein sequence ID" value="KAF3323522.1"/>
    <property type="molecule type" value="Genomic_DNA"/>
</dbReference>
<dbReference type="GO" id="GO:0042274">
    <property type="term" value="P:ribosomal small subunit biogenesis"/>
    <property type="evidence" value="ECO:0007669"/>
    <property type="project" value="TreeGrafter"/>
</dbReference>
<dbReference type="GO" id="GO:0006417">
    <property type="term" value="P:regulation of translation"/>
    <property type="evidence" value="ECO:0007669"/>
    <property type="project" value="UniProtKB-KW"/>
</dbReference>
<keyword evidence="3" id="KW-0539">Nucleus</keyword>
<evidence type="ECO:0000313" key="6">
    <source>
        <dbReference type="Proteomes" id="UP000623129"/>
    </source>
</evidence>
<dbReference type="AlphaFoldDB" id="A0A833QR29"/>
<keyword evidence="2" id="KW-0810">Translation regulation</keyword>